<accession>A0A243W760</accession>
<gene>
    <name evidence="1" type="ORF">BXP70_27435</name>
</gene>
<proteinExistence type="predicted"/>
<dbReference type="SUPFAM" id="SSF101898">
    <property type="entry name" value="NHL repeat"/>
    <property type="match status" value="1"/>
</dbReference>
<dbReference type="InterPro" id="IPR052918">
    <property type="entry name" value="Motility_Chemotaxis_Reg"/>
</dbReference>
<dbReference type="EMBL" id="MTSE01000043">
    <property type="protein sequence ID" value="OUJ68769.1"/>
    <property type="molecule type" value="Genomic_DNA"/>
</dbReference>
<organism evidence="1 2">
    <name type="scientific">Hymenobacter crusticola</name>
    <dbReference type="NCBI Taxonomy" id="1770526"/>
    <lineage>
        <taxon>Bacteria</taxon>
        <taxon>Pseudomonadati</taxon>
        <taxon>Bacteroidota</taxon>
        <taxon>Cytophagia</taxon>
        <taxon>Cytophagales</taxon>
        <taxon>Hymenobacteraceae</taxon>
        <taxon>Hymenobacter</taxon>
    </lineage>
</organism>
<evidence type="ECO:0000313" key="2">
    <source>
        <dbReference type="Proteomes" id="UP000194873"/>
    </source>
</evidence>
<dbReference type="PANTHER" id="PTHR35580">
    <property type="entry name" value="CELL SURFACE GLYCOPROTEIN (S-LAYER PROTEIN)-LIKE PROTEIN"/>
    <property type="match status" value="1"/>
</dbReference>
<dbReference type="PANTHER" id="PTHR35580:SF1">
    <property type="entry name" value="PHYTASE-LIKE DOMAIN-CONTAINING PROTEIN"/>
    <property type="match status" value="1"/>
</dbReference>
<name>A0A243W760_9BACT</name>
<keyword evidence="2" id="KW-1185">Reference proteome</keyword>
<dbReference type="AlphaFoldDB" id="A0A243W760"/>
<sequence length="908" mass="94469">MFGLASSASHAQTPAFDLAVLTGLPPSVVDRTSVNDVAVDAAGNIYVTGAFEGTVRFGSTTLKAPINNRIGTAYVAKLDARGTYLWAVQCVGNGSAGTGISVDAAGNSYVTGFFTSGTAQFGSLALTNTNGADIQDLFVAKLSPTGQWQWATRAGGTSDDLPAALVLDPTGSLYLTGSYGAEATFGSTVLPSAGLAQQLFVAKLSTAGHWQWAVSAGGSANDAGNAVTVDGQGGVYIAGGSASATSTFGAHRLTSPSAFVAALTPAGAFRWVQPVGGQNLSNAYGGAYGYDNGRRQGLVADQTGHLYLSGSFFDATTRFGSFTLTNTNAPFTDGFVAQLDTSGQVRWAFKMGGTGYDRGGGVDTDATGSVYVTGTYSNEITLGATVLRSPNANNQVFVAKLEPTGQWRWALQATSGGPGIYTSNESSTLAIGPGSAPVIGGKFGNALSFGPGLNLQGQYAGQGFVARVLPAPALQLQGDSLLCNGGQLRLTAVATATATSYRWSTGATTPSILVTQPGLYTVTVTFAGGMTLTASQRVQVLTPTVTITGNEAPLCPGGRLVLQAQTPGARRLHWNTGATTALLEVTQPGTYTVTAEYGSGCAATAQVTIRSNTLTITGRSQLCPGQGTTLSTTSTGAAITSYRWNTGATTPTLRITQAGRYSVTATYADGCQARTEHVVTPPRAQVAYVAGDTLLCPGTQVLLTARNPDALAYHWNTGARTPELIITTPGLYTVELTYEGGCRSRDSLRVQAAAVLPAFTLGADTTLCAETPLVLRAPLVQGPGVMLQWSDGSTADTLLVQEAGLYSLRITTPCTERTVGRQVTYRSCLFAPNIITPNGDGLNDAFRLQGLTRGRWALEIYSRWGQLVFRATDYHNDWGAEAPPGVYYYLLQGPDQTVRQKGWVQVVR</sequence>
<reference evidence="1 2" key="1">
    <citation type="submission" date="2017-01" db="EMBL/GenBank/DDBJ databases">
        <title>A new Hymenobacter.</title>
        <authorList>
            <person name="Liang Y."/>
            <person name="Feng F."/>
        </authorList>
    </citation>
    <scope>NUCLEOTIDE SEQUENCE [LARGE SCALE GENOMIC DNA]</scope>
    <source>
        <strain evidence="1">MIMBbqt21</strain>
    </source>
</reference>
<evidence type="ECO:0008006" key="3">
    <source>
        <dbReference type="Google" id="ProtNLM"/>
    </source>
</evidence>
<evidence type="ECO:0000313" key="1">
    <source>
        <dbReference type="EMBL" id="OUJ68769.1"/>
    </source>
</evidence>
<dbReference type="Proteomes" id="UP000194873">
    <property type="component" value="Unassembled WGS sequence"/>
</dbReference>
<dbReference type="SUPFAM" id="SSF49299">
    <property type="entry name" value="PKD domain"/>
    <property type="match status" value="1"/>
</dbReference>
<dbReference type="InterPro" id="IPR035986">
    <property type="entry name" value="PKD_dom_sf"/>
</dbReference>
<dbReference type="Pfam" id="PF13585">
    <property type="entry name" value="CHU_C"/>
    <property type="match status" value="1"/>
</dbReference>
<comment type="caution">
    <text evidence="1">The sequence shown here is derived from an EMBL/GenBank/DDBJ whole genome shotgun (WGS) entry which is preliminary data.</text>
</comment>
<protein>
    <recommendedName>
        <fullName evidence="3">Ig-like domain-containing protein</fullName>
    </recommendedName>
</protein>